<name>A0A1Y1XHC3_9FUNG</name>
<comment type="caution">
    <text evidence="2">The sequence shown here is derived from an EMBL/GenBank/DDBJ whole genome shotgun (WGS) entry which is preliminary data.</text>
</comment>
<keyword evidence="3" id="KW-1185">Reference proteome</keyword>
<feature type="transmembrane region" description="Helical" evidence="1">
    <location>
        <begin position="111"/>
        <end position="130"/>
    </location>
</feature>
<feature type="transmembrane region" description="Helical" evidence="1">
    <location>
        <begin position="51"/>
        <end position="69"/>
    </location>
</feature>
<evidence type="ECO:0000313" key="3">
    <source>
        <dbReference type="Proteomes" id="UP000193944"/>
    </source>
</evidence>
<evidence type="ECO:0008006" key="4">
    <source>
        <dbReference type="Google" id="ProtNLM"/>
    </source>
</evidence>
<organism evidence="2 3">
    <name type="scientific">Anaeromyces robustus</name>
    <dbReference type="NCBI Taxonomy" id="1754192"/>
    <lineage>
        <taxon>Eukaryota</taxon>
        <taxon>Fungi</taxon>
        <taxon>Fungi incertae sedis</taxon>
        <taxon>Chytridiomycota</taxon>
        <taxon>Chytridiomycota incertae sedis</taxon>
        <taxon>Neocallimastigomycetes</taxon>
        <taxon>Neocallimastigales</taxon>
        <taxon>Neocallimastigaceae</taxon>
        <taxon>Anaeromyces</taxon>
    </lineage>
</organism>
<dbReference type="EMBL" id="MCFG01000045">
    <property type="protein sequence ID" value="ORX84796.1"/>
    <property type="molecule type" value="Genomic_DNA"/>
</dbReference>
<evidence type="ECO:0000313" key="2">
    <source>
        <dbReference type="EMBL" id="ORX84796.1"/>
    </source>
</evidence>
<keyword evidence="1" id="KW-0472">Membrane</keyword>
<proteinExistence type="predicted"/>
<reference evidence="2 3" key="2">
    <citation type="submission" date="2016-08" db="EMBL/GenBank/DDBJ databases">
        <title>Pervasive Adenine N6-methylation of Active Genes in Fungi.</title>
        <authorList>
            <consortium name="DOE Joint Genome Institute"/>
            <person name="Mondo S.J."/>
            <person name="Dannebaum R.O."/>
            <person name="Kuo R.C."/>
            <person name="Labutti K."/>
            <person name="Haridas S."/>
            <person name="Kuo A."/>
            <person name="Salamov A."/>
            <person name="Ahrendt S.R."/>
            <person name="Lipzen A."/>
            <person name="Sullivan W."/>
            <person name="Andreopoulos W.B."/>
            <person name="Clum A."/>
            <person name="Lindquist E."/>
            <person name="Daum C."/>
            <person name="Ramamoorthy G.K."/>
            <person name="Gryganskyi A."/>
            <person name="Culley D."/>
            <person name="Magnuson J.K."/>
            <person name="James T.Y."/>
            <person name="O'Malley M.A."/>
            <person name="Stajich J.E."/>
            <person name="Spatafora J.W."/>
            <person name="Visel A."/>
            <person name="Grigoriev I.V."/>
        </authorList>
    </citation>
    <scope>NUCLEOTIDE SEQUENCE [LARGE SCALE GENOMIC DNA]</scope>
    <source>
        <strain evidence="2 3">S4</strain>
    </source>
</reference>
<gene>
    <name evidence="2" type="ORF">BCR32DRAFT_111287</name>
</gene>
<keyword evidence="1" id="KW-1133">Transmembrane helix</keyword>
<sequence length="169" mass="20134">MFVFIFGIVIFHALIELLWEFYKGFTVEAFILDGKDKSKEYYGCKKSNFRIITYIFDMTIVCITCYLSYCIRNIQKEFKESMVLPAYIYIICELLLTIISQTSGLFMLKDIASVLCTIIFTTAVLYSTFFNRFYTIHQNISESYEHIKRSQKLKDAKLQRRYDDNYSRF</sequence>
<evidence type="ECO:0000256" key="1">
    <source>
        <dbReference type="SAM" id="Phobius"/>
    </source>
</evidence>
<protein>
    <recommendedName>
        <fullName evidence="4">G-protein coupled receptors family 3 profile domain-containing protein</fullName>
    </recommendedName>
</protein>
<dbReference type="OrthoDB" id="2159879at2759"/>
<dbReference type="AlphaFoldDB" id="A0A1Y1XHC3"/>
<accession>A0A1Y1XHC3</accession>
<reference evidence="2 3" key="1">
    <citation type="submission" date="2016-08" db="EMBL/GenBank/DDBJ databases">
        <title>A Parts List for Fungal Cellulosomes Revealed by Comparative Genomics.</title>
        <authorList>
            <consortium name="DOE Joint Genome Institute"/>
            <person name="Haitjema C.H."/>
            <person name="Gilmore S.P."/>
            <person name="Henske J.K."/>
            <person name="Solomon K.V."/>
            <person name="De Groot R."/>
            <person name="Kuo A."/>
            <person name="Mondo S.J."/>
            <person name="Salamov A.A."/>
            <person name="Labutti K."/>
            <person name="Zhao Z."/>
            <person name="Chiniquy J."/>
            <person name="Barry K."/>
            <person name="Brewer H.M."/>
            <person name="Purvine S.O."/>
            <person name="Wright A.T."/>
            <person name="Boxma B."/>
            <person name="Van Alen T."/>
            <person name="Hackstein J.H."/>
            <person name="Baker S.E."/>
            <person name="Grigoriev I.V."/>
            <person name="O'Malley M.A."/>
        </authorList>
    </citation>
    <scope>NUCLEOTIDE SEQUENCE [LARGE SCALE GENOMIC DNA]</scope>
    <source>
        <strain evidence="2 3">S4</strain>
    </source>
</reference>
<dbReference type="Proteomes" id="UP000193944">
    <property type="component" value="Unassembled WGS sequence"/>
</dbReference>
<feature type="transmembrane region" description="Helical" evidence="1">
    <location>
        <begin position="81"/>
        <end position="99"/>
    </location>
</feature>
<keyword evidence="1" id="KW-0812">Transmembrane</keyword>